<evidence type="ECO:0000313" key="3">
    <source>
        <dbReference type="Proteomes" id="UP000030748"/>
    </source>
</evidence>
<dbReference type="Proteomes" id="UP000030748">
    <property type="component" value="Unassembled WGS sequence"/>
</dbReference>
<reference evidence="2 3" key="1">
    <citation type="journal article" date="2013" name="Proc. Natl. Acad. Sci. U.S.A.">
        <title>Fine-scale variation in meiotic recombination in Mimulus inferred from population shotgun sequencing.</title>
        <authorList>
            <person name="Hellsten U."/>
            <person name="Wright K.M."/>
            <person name="Jenkins J."/>
            <person name="Shu S."/>
            <person name="Yuan Y."/>
            <person name="Wessler S.R."/>
            <person name="Schmutz J."/>
            <person name="Willis J.H."/>
            <person name="Rokhsar D.S."/>
        </authorList>
    </citation>
    <scope>NUCLEOTIDE SEQUENCE [LARGE SCALE GENOMIC DNA]</scope>
    <source>
        <strain evidence="3">cv. DUN x IM62</strain>
    </source>
</reference>
<keyword evidence="3" id="KW-1185">Reference proteome</keyword>
<dbReference type="Pfam" id="PF23622">
    <property type="entry name" value="LRR_At1g61320_AtMIF1"/>
    <property type="match status" value="1"/>
</dbReference>
<name>A0A022Q2N3_ERYGU</name>
<dbReference type="EMBL" id="KI632211">
    <property type="protein sequence ID" value="EYU22246.1"/>
    <property type="molecule type" value="Genomic_DNA"/>
</dbReference>
<dbReference type="STRING" id="4155.A0A022Q2N3"/>
<dbReference type="InterPro" id="IPR053772">
    <property type="entry name" value="At1g61320/At1g61330-like"/>
</dbReference>
<dbReference type="AlphaFoldDB" id="A0A022Q2N3"/>
<dbReference type="eggNOG" id="ENOG502RYMX">
    <property type="taxonomic scope" value="Eukaryota"/>
</dbReference>
<sequence length="215" mass="25035">MDSVRFSWEGRAINFILEDVPQLVEVFVGGMITRHMEDILLLLSRHLPLLEIFKIDFMNPKFSWEETEKLCSAVTMSNLKQLVVKVDAYKDYSLLPLTDLIRASPCLQRFVVKADWSEPKFIKKKVKKITKSYKYVHLKEIEFAGYYGRISDLELIIHLLENCVSLEKITVDPRDVHFPGLLYKEEVEAEEKEVRARVVNQLRNKVAPPVILTII</sequence>
<gene>
    <name evidence="2" type="ORF">MIMGU_mgv1a013623mg</name>
</gene>
<proteinExistence type="predicted"/>
<evidence type="ECO:0000259" key="1">
    <source>
        <dbReference type="Pfam" id="PF23622"/>
    </source>
</evidence>
<evidence type="ECO:0000313" key="2">
    <source>
        <dbReference type="EMBL" id="EYU22246.1"/>
    </source>
</evidence>
<protein>
    <recommendedName>
        <fullName evidence="1">At1g61320/AtMIF1 LRR domain-containing protein</fullName>
    </recommendedName>
</protein>
<dbReference type="PANTHER" id="PTHR34145:SF68">
    <property type="entry name" value="FBD DOMAIN-CONTAINING PROTEIN"/>
    <property type="match status" value="1"/>
</dbReference>
<dbReference type="InterPro" id="IPR055357">
    <property type="entry name" value="LRR_At1g61320_AtMIF1"/>
</dbReference>
<accession>A0A022Q2N3</accession>
<organism evidence="2 3">
    <name type="scientific">Erythranthe guttata</name>
    <name type="common">Yellow monkey flower</name>
    <name type="synonym">Mimulus guttatus</name>
    <dbReference type="NCBI Taxonomy" id="4155"/>
    <lineage>
        <taxon>Eukaryota</taxon>
        <taxon>Viridiplantae</taxon>
        <taxon>Streptophyta</taxon>
        <taxon>Embryophyta</taxon>
        <taxon>Tracheophyta</taxon>
        <taxon>Spermatophyta</taxon>
        <taxon>Magnoliopsida</taxon>
        <taxon>eudicotyledons</taxon>
        <taxon>Gunneridae</taxon>
        <taxon>Pentapetalae</taxon>
        <taxon>asterids</taxon>
        <taxon>lamiids</taxon>
        <taxon>Lamiales</taxon>
        <taxon>Phrymaceae</taxon>
        <taxon>Erythranthe</taxon>
    </lineage>
</organism>
<dbReference type="PANTHER" id="PTHR34145">
    <property type="entry name" value="OS02G0105600 PROTEIN"/>
    <property type="match status" value="1"/>
</dbReference>
<feature type="domain" description="At1g61320/AtMIF1 LRR" evidence="1">
    <location>
        <begin position="65"/>
        <end position="175"/>
    </location>
</feature>